<evidence type="ECO:0000256" key="1">
    <source>
        <dbReference type="SAM" id="MobiDB-lite"/>
    </source>
</evidence>
<keyword evidence="2" id="KW-0812">Transmembrane</keyword>
<dbReference type="EMBL" id="JBHTOP010000022">
    <property type="protein sequence ID" value="MFD1672049.1"/>
    <property type="molecule type" value="Genomic_DNA"/>
</dbReference>
<dbReference type="RefSeq" id="WP_125715243.1">
    <property type="nucleotide sequence ID" value="NZ_JBHTOP010000022.1"/>
</dbReference>
<evidence type="ECO:0000313" key="4">
    <source>
        <dbReference type="EMBL" id="MFD1672049.1"/>
    </source>
</evidence>
<evidence type="ECO:0000256" key="2">
    <source>
        <dbReference type="SAM" id="Phobius"/>
    </source>
</evidence>
<evidence type="ECO:0008006" key="6">
    <source>
        <dbReference type="Google" id="ProtNLM"/>
    </source>
</evidence>
<protein>
    <recommendedName>
        <fullName evidence="6">LPXTG cell wall anchor domain-containing protein</fullName>
    </recommendedName>
</protein>
<reference evidence="5" key="1">
    <citation type="journal article" date="2019" name="Int. J. Syst. Evol. Microbiol.">
        <title>The Global Catalogue of Microorganisms (GCM) 10K type strain sequencing project: providing services to taxonomists for standard genome sequencing and annotation.</title>
        <authorList>
            <consortium name="The Broad Institute Genomics Platform"/>
            <consortium name="The Broad Institute Genome Sequencing Center for Infectious Disease"/>
            <person name="Wu L."/>
            <person name="Ma J."/>
        </authorList>
    </citation>
    <scope>NUCLEOTIDE SEQUENCE [LARGE SCALE GENOMIC DNA]</scope>
    <source>
        <strain evidence="5">CCM 8896</strain>
    </source>
</reference>
<keyword evidence="3" id="KW-0732">Signal</keyword>
<feature type="transmembrane region" description="Helical" evidence="2">
    <location>
        <begin position="199"/>
        <end position="219"/>
    </location>
</feature>
<feature type="region of interest" description="Disordered" evidence="1">
    <location>
        <begin position="136"/>
        <end position="164"/>
    </location>
</feature>
<feature type="chain" id="PRO_5045497686" description="LPXTG cell wall anchor domain-containing protein" evidence="3">
    <location>
        <begin position="28"/>
        <end position="228"/>
    </location>
</feature>
<keyword evidence="2" id="KW-0472">Membrane</keyword>
<proteinExistence type="predicted"/>
<sequence>MKKLLISFAALVLSLIGLARLTNSVQAETTTNPGQSIITNLEKGANNGKLQINDADLNQARNYVNSAQTTITQAQADAVNADINHAREIIDVYAPSATSYSEVGQRLSASKKEALRQTVYHAAKQLSLTVTFGQGDANGSSDTTDSNVADETSTATANATDSNIAPTITDKQGKVIYEPASTTGSNGATTIVKQTGVSYGTTIIALGLILSLLAGGFYLTRKYQRTTD</sequence>
<organism evidence="4 5">
    <name type="scientific">Agrilactobacillus yilanensis</name>
    <dbReference type="NCBI Taxonomy" id="2485997"/>
    <lineage>
        <taxon>Bacteria</taxon>
        <taxon>Bacillati</taxon>
        <taxon>Bacillota</taxon>
        <taxon>Bacilli</taxon>
        <taxon>Lactobacillales</taxon>
        <taxon>Lactobacillaceae</taxon>
        <taxon>Agrilactobacillus</taxon>
    </lineage>
</organism>
<feature type="signal peptide" evidence="3">
    <location>
        <begin position="1"/>
        <end position="27"/>
    </location>
</feature>
<evidence type="ECO:0000313" key="5">
    <source>
        <dbReference type="Proteomes" id="UP001597267"/>
    </source>
</evidence>
<comment type="caution">
    <text evidence="4">The sequence shown here is derived from an EMBL/GenBank/DDBJ whole genome shotgun (WGS) entry which is preliminary data.</text>
</comment>
<feature type="compositionally biased region" description="Polar residues" evidence="1">
    <location>
        <begin position="136"/>
        <end position="147"/>
    </location>
</feature>
<name>A0ABW4J7T6_9LACO</name>
<gene>
    <name evidence="4" type="ORF">ACFQ5M_08075</name>
</gene>
<keyword evidence="2" id="KW-1133">Transmembrane helix</keyword>
<accession>A0ABW4J7T6</accession>
<keyword evidence="5" id="KW-1185">Reference proteome</keyword>
<feature type="compositionally biased region" description="Low complexity" evidence="1">
    <location>
        <begin position="149"/>
        <end position="163"/>
    </location>
</feature>
<dbReference type="Proteomes" id="UP001597267">
    <property type="component" value="Unassembled WGS sequence"/>
</dbReference>
<evidence type="ECO:0000256" key="3">
    <source>
        <dbReference type="SAM" id="SignalP"/>
    </source>
</evidence>